<sequence length="72" mass="7754">MDSATYLERCMEGSGAGGILKNHLSLRSWERYDLSSLEAPSSAPDKGGRASVCPSRAIDGLSIIPEMQQKLN</sequence>
<dbReference type="AlphaFoldDB" id="A0AAV4UBV4"/>
<dbReference type="Proteomes" id="UP001054837">
    <property type="component" value="Unassembled WGS sequence"/>
</dbReference>
<dbReference type="EMBL" id="BPLQ01011070">
    <property type="protein sequence ID" value="GIY55216.1"/>
    <property type="molecule type" value="Genomic_DNA"/>
</dbReference>
<name>A0AAV4UBV4_9ARAC</name>
<evidence type="ECO:0000313" key="2">
    <source>
        <dbReference type="Proteomes" id="UP001054837"/>
    </source>
</evidence>
<protein>
    <submittedName>
        <fullName evidence="1">Uncharacterized protein</fullName>
    </submittedName>
</protein>
<evidence type="ECO:0000313" key="1">
    <source>
        <dbReference type="EMBL" id="GIY55216.1"/>
    </source>
</evidence>
<reference evidence="1 2" key="1">
    <citation type="submission" date="2021-06" db="EMBL/GenBank/DDBJ databases">
        <title>Caerostris darwini draft genome.</title>
        <authorList>
            <person name="Kono N."/>
            <person name="Arakawa K."/>
        </authorList>
    </citation>
    <scope>NUCLEOTIDE SEQUENCE [LARGE SCALE GENOMIC DNA]</scope>
</reference>
<keyword evidence="2" id="KW-1185">Reference proteome</keyword>
<proteinExistence type="predicted"/>
<accession>A0AAV4UBV4</accession>
<organism evidence="1 2">
    <name type="scientific">Caerostris darwini</name>
    <dbReference type="NCBI Taxonomy" id="1538125"/>
    <lineage>
        <taxon>Eukaryota</taxon>
        <taxon>Metazoa</taxon>
        <taxon>Ecdysozoa</taxon>
        <taxon>Arthropoda</taxon>
        <taxon>Chelicerata</taxon>
        <taxon>Arachnida</taxon>
        <taxon>Araneae</taxon>
        <taxon>Araneomorphae</taxon>
        <taxon>Entelegynae</taxon>
        <taxon>Araneoidea</taxon>
        <taxon>Araneidae</taxon>
        <taxon>Caerostris</taxon>
    </lineage>
</organism>
<comment type="caution">
    <text evidence="1">The sequence shown here is derived from an EMBL/GenBank/DDBJ whole genome shotgun (WGS) entry which is preliminary data.</text>
</comment>
<gene>
    <name evidence="1" type="ORF">CDAR_427961</name>
</gene>